<organism evidence="2 3">
    <name type="scientific">Durusdinium trenchii</name>
    <dbReference type="NCBI Taxonomy" id="1381693"/>
    <lineage>
        <taxon>Eukaryota</taxon>
        <taxon>Sar</taxon>
        <taxon>Alveolata</taxon>
        <taxon>Dinophyceae</taxon>
        <taxon>Suessiales</taxon>
        <taxon>Symbiodiniaceae</taxon>
        <taxon>Durusdinium</taxon>
    </lineage>
</organism>
<reference evidence="2 3" key="1">
    <citation type="submission" date="2024-02" db="EMBL/GenBank/DDBJ databases">
        <authorList>
            <person name="Chen Y."/>
            <person name="Shah S."/>
            <person name="Dougan E. K."/>
            <person name="Thang M."/>
            <person name="Chan C."/>
        </authorList>
    </citation>
    <scope>NUCLEOTIDE SEQUENCE [LARGE SCALE GENOMIC DNA]</scope>
</reference>
<accession>A0ABP0PWZ8</accession>
<feature type="region of interest" description="Disordered" evidence="1">
    <location>
        <begin position="192"/>
        <end position="225"/>
    </location>
</feature>
<dbReference type="Proteomes" id="UP001642464">
    <property type="component" value="Unassembled WGS sequence"/>
</dbReference>
<protein>
    <submittedName>
        <fullName evidence="2">CID domain-containing protein</fullName>
    </submittedName>
</protein>
<dbReference type="EMBL" id="CAXAMM010038668">
    <property type="protein sequence ID" value="CAK9079937.1"/>
    <property type="molecule type" value="Genomic_DNA"/>
</dbReference>
<evidence type="ECO:0000256" key="1">
    <source>
        <dbReference type="SAM" id="MobiDB-lite"/>
    </source>
</evidence>
<feature type="non-terminal residue" evidence="2">
    <location>
        <position position="379"/>
    </location>
</feature>
<proteinExistence type="predicted"/>
<keyword evidence="3" id="KW-1185">Reference proteome</keyword>
<evidence type="ECO:0000313" key="2">
    <source>
        <dbReference type="EMBL" id="CAK9079937.1"/>
    </source>
</evidence>
<name>A0ABP0PWZ8_9DINO</name>
<gene>
    <name evidence="2" type="ORF">SCF082_LOCUS38133</name>
</gene>
<evidence type="ECO:0000313" key="3">
    <source>
        <dbReference type="Proteomes" id="UP001642464"/>
    </source>
</evidence>
<sequence length="379" mass="41879">MAPTAPASAFRRLLQEQLPETFEKLGRLWLHKLEPGTAAGAVQATLRQLLQVWAEWLIFPPHFTRGLTCLLFSPVPEISAKEAKAELDEVLQEKLLRWFSGLNQGSLPYECQMRGLAGPRQVASICRARLCHFERFWHLQEGMAVRLRALQSAPQLNGMLGLLELWDAAAGRWKVRLQGGEVKSVKPENLAAELGSNGSGHGSSHKEPANDAVGNPGLDTPWPRSMTESLDMAATASVDVADSSIGSLMNLEDSLDLWDNCLDRKSVKKRSLLTKQLSGFSRAGSSRSLRVGRSFARSSTSGWLGQTDDATSGIMADFVKRDRAKATVKDPNETSEKYLERILLKSKIYQGEGLRRILGVFQYEQLKPGQIATDLKVVK</sequence>
<comment type="caution">
    <text evidence="2">The sequence shown here is derived from an EMBL/GenBank/DDBJ whole genome shotgun (WGS) entry which is preliminary data.</text>
</comment>